<evidence type="ECO:0000313" key="9">
    <source>
        <dbReference type="Proteomes" id="UP000241890"/>
    </source>
</evidence>
<sequence>MSTDFGDILDSLDDHNDGGGGGSGNGGSSSSAKRKMMKGYSGRGIQDDSVTARLRDMNQGSFRSGRPTPIHQQSGDLQEGDFLFGADDQDLRGLEPPQSQVNNAPLQHSDSAPPAPINAAVHGVSNSPADLRREPEPRRSGSSFGTRVSNGVSEIGRMLQDAFSPAPASSRGEKVDRRSDLNRVAAKPRHWTTEEDEMLRKAVEMYGEKQWKKIAEFVPGRNNTQCLQRWSKVLTPGLKKGMWSEDEDNLLLELAQQQLQECRAKGKPEKVQWGVVKNSIPGRTAKQCRERWVNNLNPVIRRDPWTEEEDARILQLYESMPKKWAAISKHLPGRTENAVKVRWKSLSRDGGASLSRSSSSTPRSPISAPPSPASSHRSNSMPFQQHAMQQHAMQQQRSMSSEYSDYQSKDLMSRMDSFSNLNFSDDYAADDGDDDVTSPLAYGAGEGSRGYSNDPKSISYMSMGKMLEPIDFPKDGLSPMPMSMPTAPTSRPPNAAMGPPRAPHLGAARPVAAESSYMAMAPPTTTPTTTSVSAQAPSSVYSGQLQHQQLQHQQRQQQQQQQLHRVQPQQQQQQQQQQQASGASAAAQTAAPGKRPSLASVPMGGAPLGSGPDSKSSIGSWRNSGNFGNLWNDPIATDVHDLIKDMGTSGRGSSFMDGNFFESSGNLDVPDTPDDHGR</sequence>
<evidence type="ECO:0000256" key="5">
    <source>
        <dbReference type="SAM" id="MobiDB-lite"/>
    </source>
</evidence>
<dbReference type="EMBL" id="BEYU01000012">
    <property type="protein sequence ID" value="GBG25285.1"/>
    <property type="molecule type" value="Genomic_DNA"/>
</dbReference>
<dbReference type="PROSITE" id="PS50090">
    <property type="entry name" value="MYB_LIKE"/>
    <property type="match status" value="3"/>
</dbReference>
<dbReference type="GO" id="GO:0001006">
    <property type="term" value="F:RNA polymerase III type 3 promoter sequence-specific DNA binding"/>
    <property type="evidence" value="ECO:0007669"/>
    <property type="project" value="TreeGrafter"/>
</dbReference>
<feature type="domain" description="HTH myb-type" evidence="7">
    <location>
        <begin position="183"/>
        <end position="238"/>
    </location>
</feature>
<feature type="region of interest" description="Disordered" evidence="5">
    <location>
        <begin position="346"/>
        <end position="407"/>
    </location>
</feature>
<feature type="compositionally biased region" description="Low complexity" evidence="5">
    <location>
        <begin position="481"/>
        <end position="493"/>
    </location>
</feature>
<dbReference type="InterPro" id="IPR009057">
    <property type="entry name" value="Homeodomain-like_sf"/>
</dbReference>
<keyword evidence="4" id="KW-0539">Nucleus</keyword>
<feature type="compositionally biased region" description="Gly residues" evidence="5">
    <location>
        <begin position="18"/>
        <end position="27"/>
    </location>
</feature>
<feature type="compositionally biased region" description="Low complexity" evidence="5">
    <location>
        <begin position="373"/>
        <end position="396"/>
    </location>
</feature>
<evidence type="ECO:0000313" key="8">
    <source>
        <dbReference type="EMBL" id="GBG25285.1"/>
    </source>
</evidence>
<feature type="domain" description="Myb-like" evidence="6">
    <location>
        <begin position="235"/>
        <end position="296"/>
    </location>
</feature>
<feature type="region of interest" description="Disordered" evidence="5">
    <location>
        <begin position="644"/>
        <end position="678"/>
    </location>
</feature>
<dbReference type="InterPro" id="IPR051575">
    <property type="entry name" value="Myb-like_DNA-bd"/>
</dbReference>
<gene>
    <name evidence="8" type="ORF">FCC1311_015022</name>
</gene>
<feature type="compositionally biased region" description="Low complexity" evidence="5">
    <location>
        <begin position="352"/>
        <end position="366"/>
    </location>
</feature>
<feature type="region of interest" description="Disordered" evidence="5">
    <location>
        <begin position="1"/>
        <end position="149"/>
    </location>
</feature>
<comment type="caution">
    <text evidence="8">The sequence shown here is derived from an EMBL/GenBank/DDBJ whole genome shotgun (WGS) entry which is preliminary data.</text>
</comment>
<dbReference type="Proteomes" id="UP000241890">
    <property type="component" value="Unassembled WGS sequence"/>
</dbReference>
<evidence type="ECO:0000259" key="6">
    <source>
        <dbReference type="PROSITE" id="PS50090"/>
    </source>
</evidence>
<keyword evidence="1" id="KW-0805">Transcription regulation</keyword>
<keyword evidence="9" id="KW-1185">Reference proteome</keyword>
<accession>A0A2R5G408</accession>
<dbReference type="GO" id="GO:0000978">
    <property type="term" value="F:RNA polymerase II cis-regulatory region sequence-specific DNA binding"/>
    <property type="evidence" value="ECO:0007669"/>
    <property type="project" value="TreeGrafter"/>
</dbReference>
<evidence type="ECO:0000256" key="3">
    <source>
        <dbReference type="ARBA" id="ARBA00023163"/>
    </source>
</evidence>
<dbReference type="InterPro" id="IPR001005">
    <property type="entry name" value="SANT/Myb"/>
</dbReference>
<proteinExistence type="predicted"/>
<organism evidence="8 9">
    <name type="scientific">Hondaea fermentalgiana</name>
    <dbReference type="NCBI Taxonomy" id="2315210"/>
    <lineage>
        <taxon>Eukaryota</taxon>
        <taxon>Sar</taxon>
        <taxon>Stramenopiles</taxon>
        <taxon>Bigyra</taxon>
        <taxon>Labyrinthulomycetes</taxon>
        <taxon>Thraustochytrida</taxon>
        <taxon>Thraustochytriidae</taxon>
        <taxon>Hondaea</taxon>
    </lineage>
</organism>
<dbReference type="GO" id="GO:0042796">
    <property type="term" value="P:snRNA transcription by RNA polymerase III"/>
    <property type="evidence" value="ECO:0007669"/>
    <property type="project" value="TreeGrafter"/>
</dbReference>
<protein>
    <submittedName>
        <fullName evidence="8">Transcription factor MYB3R-5</fullName>
    </submittedName>
</protein>
<feature type="compositionally biased region" description="Polar residues" evidence="5">
    <location>
        <begin position="397"/>
        <end position="406"/>
    </location>
</feature>
<dbReference type="InParanoid" id="A0A2R5G408"/>
<evidence type="ECO:0000256" key="4">
    <source>
        <dbReference type="ARBA" id="ARBA00023242"/>
    </source>
</evidence>
<feature type="region of interest" description="Disordered" evidence="5">
    <location>
        <begin position="481"/>
        <end position="620"/>
    </location>
</feature>
<dbReference type="InterPro" id="IPR017930">
    <property type="entry name" value="Myb_dom"/>
</dbReference>
<feature type="domain" description="Myb-like" evidence="6">
    <location>
        <begin position="297"/>
        <end position="347"/>
    </location>
</feature>
<dbReference type="PROSITE" id="PS51294">
    <property type="entry name" value="HTH_MYB"/>
    <property type="match status" value="2"/>
</dbReference>
<feature type="compositionally biased region" description="Basic and acidic residues" evidence="5">
    <location>
        <begin position="171"/>
        <end position="180"/>
    </location>
</feature>
<feature type="region of interest" description="Disordered" evidence="5">
    <location>
        <begin position="161"/>
        <end position="180"/>
    </location>
</feature>
<reference evidence="8 9" key="1">
    <citation type="submission" date="2017-12" db="EMBL/GenBank/DDBJ databases">
        <title>Sequencing, de novo assembly and annotation of complete genome of a new Thraustochytrid species, strain FCC1311.</title>
        <authorList>
            <person name="Sedici K."/>
            <person name="Godart F."/>
            <person name="Aiese Cigliano R."/>
            <person name="Sanseverino W."/>
            <person name="Barakat M."/>
            <person name="Ortet P."/>
            <person name="Marechal E."/>
            <person name="Cagnac O."/>
            <person name="Amato A."/>
        </authorList>
    </citation>
    <scope>NUCLEOTIDE SEQUENCE [LARGE SCALE GENOMIC DNA]</scope>
</reference>
<dbReference type="CDD" id="cd00167">
    <property type="entry name" value="SANT"/>
    <property type="match status" value="2"/>
</dbReference>
<dbReference type="PANTHER" id="PTHR46621">
    <property type="entry name" value="SNRNA-ACTIVATING PROTEIN COMPLEX SUBUNIT 4"/>
    <property type="match status" value="1"/>
</dbReference>
<evidence type="ECO:0000256" key="1">
    <source>
        <dbReference type="ARBA" id="ARBA00023015"/>
    </source>
</evidence>
<dbReference type="FunFam" id="1.10.10.60:FF:000016">
    <property type="entry name" value="Transcriptional activator Myb isoform A"/>
    <property type="match status" value="1"/>
</dbReference>
<feature type="compositionally biased region" description="Low complexity" evidence="5">
    <location>
        <begin position="518"/>
        <end position="591"/>
    </location>
</feature>
<dbReference type="SUPFAM" id="SSF46689">
    <property type="entry name" value="Homeodomain-like"/>
    <property type="match status" value="2"/>
</dbReference>
<dbReference type="GO" id="GO:0019185">
    <property type="term" value="C:snRNA-activating protein complex"/>
    <property type="evidence" value="ECO:0007669"/>
    <property type="project" value="TreeGrafter"/>
</dbReference>
<dbReference type="SMART" id="SM00717">
    <property type="entry name" value="SANT"/>
    <property type="match status" value="3"/>
</dbReference>
<keyword evidence="3" id="KW-0804">Transcription</keyword>
<evidence type="ECO:0000259" key="7">
    <source>
        <dbReference type="PROSITE" id="PS51294"/>
    </source>
</evidence>
<feature type="compositionally biased region" description="Polar residues" evidence="5">
    <location>
        <begin position="140"/>
        <end position="149"/>
    </location>
</feature>
<dbReference type="OrthoDB" id="2143914at2759"/>
<dbReference type="Gene3D" id="1.10.10.60">
    <property type="entry name" value="Homeodomain-like"/>
    <property type="match status" value="3"/>
</dbReference>
<dbReference type="Pfam" id="PF00249">
    <property type="entry name" value="Myb_DNA-binding"/>
    <property type="match status" value="3"/>
</dbReference>
<feature type="domain" description="Myb-like" evidence="6">
    <location>
        <begin position="183"/>
        <end position="234"/>
    </location>
</feature>
<name>A0A2R5G408_9STRA</name>
<dbReference type="PANTHER" id="PTHR46621:SF1">
    <property type="entry name" value="SNRNA-ACTIVATING PROTEIN COMPLEX SUBUNIT 4"/>
    <property type="match status" value="1"/>
</dbReference>
<feature type="domain" description="HTH myb-type" evidence="7">
    <location>
        <begin position="297"/>
        <end position="351"/>
    </location>
</feature>
<evidence type="ECO:0000256" key="2">
    <source>
        <dbReference type="ARBA" id="ARBA00023125"/>
    </source>
</evidence>
<feature type="compositionally biased region" description="Basic and acidic residues" evidence="5">
    <location>
        <begin position="130"/>
        <end position="139"/>
    </location>
</feature>
<feature type="compositionally biased region" description="Polar residues" evidence="5">
    <location>
        <begin position="97"/>
        <end position="110"/>
    </location>
</feature>
<dbReference type="GO" id="GO:0042795">
    <property type="term" value="P:snRNA transcription by RNA polymerase II"/>
    <property type="evidence" value="ECO:0007669"/>
    <property type="project" value="TreeGrafter"/>
</dbReference>
<dbReference type="AlphaFoldDB" id="A0A2R5G408"/>
<keyword evidence="2" id="KW-0238">DNA-binding</keyword>